<dbReference type="EMBL" id="CP047227">
    <property type="protein sequence ID" value="QHG10717.1"/>
    <property type="molecule type" value="Genomic_DNA"/>
</dbReference>
<geneLocation type="plasmid" evidence="1">
    <name>p1</name>
</geneLocation>
<dbReference type="Pfam" id="PF04365">
    <property type="entry name" value="BrnT_toxin"/>
    <property type="match status" value="1"/>
</dbReference>
<dbReference type="AlphaFoldDB" id="A0A6P1KL57"/>
<keyword evidence="1" id="KW-0614">Plasmid</keyword>
<sequence>MNFSWDENKAASNLEKHGISFDEAMLVFADPFLLMSQDSIENGEMRWQSIGEIEGIAVILVAHTWFDDDGEEYIRIISARPADKKEKRRYEQNRYSSY</sequence>
<reference evidence="1" key="1">
    <citation type="journal article" date="2020" name="Microbiol. Resour. Announc.">
        <title>Complete Genome Sequence of Moraxella osloensis Strain YV1, Isolated from an Australian Wastewater Treatment Plant.</title>
        <authorList>
            <person name="Batinovic S."/>
            <person name="Rice D.T.F."/>
            <person name="Seviour R.J."/>
            <person name="Petrovski S."/>
        </authorList>
    </citation>
    <scope>NUCLEOTIDE SEQUENCE</scope>
    <source>
        <strain evidence="1">YV1</strain>
    </source>
</reference>
<evidence type="ECO:0000313" key="1">
    <source>
        <dbReference type="EMBL" id="QHG10717.1"/>
    </source>
</evidence>
<accession>A0A6P1KL57</accession>
<name>A0A6P1KL57_FAUOS</name>
<dbReference type="InterPro" id="IPR038573">
    <property type="entry name" value="BrnT_sf"/>
</dbReference>
<proteinExistence type="predicted"/>
<organism evidence="1">
    <name type="scientific">Faucicola osloensis</name>
    <name type="common">Moraxella osloensis</name>
    <dbReference type="NCBI Taxonomy" id="34062"/>
    <lineage>
        <taxon>Bacteria</taxon>
        <taxon>Pseudomonadati</taxon>
        <taxon>Pseudomonadota</taxon>
        <taxon>Gammaproteobacteria</taxon>
        <taxon>Moraxellales</taxon>
        <taxon>Moraxellaceae</taxon>
        <taxon>Faucicola</taxon>
    </lineage>
</organism>
<protein>
    <submittedName>
        <fullName evidence="1">BrnT family toxin</fullName>
    </submittedName>
</protein>
<gene>
    <name evidence="1" type="ORF">GSF12_11990</name>
</gene>
<dbReference type="Gene3D" id="3.10.450.530">
    <property type="entry name" value="Ribonuclease toxin, BrnT, of type II toxin-antitoxin system"/>
    <property type="match status" value="1"/>
</dbReference>
<dbReference type="InterPro" id="IPR007460">
    <property type="entry name" value="BrnT_toxin"/>
</dbReference>